<name>D1A8N2_THECD</name>
<dbReference type="InterPro" id="IPR009003">
    <property type="entry name" value="Peptidase_S1_PA"/>
</dbReference>
<evidence type="ECO:0000256" key="2">
    <source>
        <dbReference type="SAM" id="SignalP"/>
    </source>
</evidence>
<feature type="signal peptide" evidence="2">
    <location>
        <begin position="1"/>
        <end position="27"/>
    </location>
</feature>
<dbReference type="eggNOG" id="COG3591">
    <property type="taxonomic scope" value="Bacteria"/>
</dbReference>
<dbReference type="KEGG" id="tcu:Tcur_1142"/>
<dbReference type="SUPFAM" id="SSF50494">
    <property type="entry name" value="Trypsin-like serine proteases"/>
    <property type="match status" value="1"/>
</dbReference>
<dbReference type="STRING" id="471852.Tcur_1142"/>
<gene>
    <name evidence="3" type="ordered locus">Tcur_1142</name>
</gene>
<dbReference type="InterPro" id="IPR050966">
    <property type="entry name" value="Glutamyl_endopeptidase"/>
</dbReference>
<dbReference type="Gene3D" id="2.40.10.10">
    <property type="entry name" value="Trypsin-like serine proteases"/>
    <property type="match status" value="2"/>
</dbReference>
<keyword evidence="1 2" id="KW-0732">Signal</keyword>
<organism evidence="3 4">
    <name type="scientific">Thermomonospora curvata (strain ATCC 19995 / DSM 43183 / JCM 3096 / KCTC 9072 / NBRC 15933 / NCIMB 10081 / Henssen B9)</name>
    <dbReference type="NCBI Taxonomy" id="471852"/>
    <lineage>
        <taxon>Bacteria</taxon>
        <taxon>Bacillati</taxon>
        <taxon>Actinomycetota</taxon>
        <taxon>Actinomycetes</taxon>
        <taxon>Streptosporangiales</taxon>
        <taxon>Thermomonosporaceae</taxon>
        <taxon>Thermomonospora</taxon>
    </lineage>
</organism>
<proteinExistence type="predicted"/>
<evidence type="ECO:0000313" key="4">
    <source>
        <dbReference type="Proteomes" id="UP000001918"/>
    </source>
</evidence>
<dbReference type="EMBL" id="CP001738">
    <property type="protein sequence ID" value="ACY96727.1"/>
    <property type="molecule type" value="Genomic_DNA"/>
</dbReference>
<dbReference type="AlphaFoldDB" id="D1A8N2"/>
<evidence type="ECO:0000313" key="3">
    <source>
        <dbReference type="EMBL" id="ACY96727.1"/>
    </source>
</evidence>
<dbReference type="HOGENOM" id="CLU_050832_0_0_11"/>
<dbReference type="Proteomes" id="UP000001918">
    <property type="component" value="Chromosome"/>
</dbReference>
<accession>D1A8N2</accession>
<dbReference type="PANTHER" id="PTHR15462:SF19">
    <property type="entry name" value="PEPTIDASE S1 DOMAIN-CONTAINING PROTEIN"/>
    <property type="match status" value="1"/>
</dbReference>
<sequence length="365" mass="38471">MRLSAPRIAISAAVIGTAAATASVAFAAAGPDKTATASKASAPSSSDVVVHTVNDVSASSTLQYWTAKRMRAAKPVPVPKTVNNAATAAAAVDPADAAVAPGGVAPAPVGATAAASGGISSAAVIKAKQWPASKRNSGIAKTTGRVFFKRNGQDYVCSASVVNAPNKRSVWTAGHCLHSGGPKGKWHTNVMFVPGYRDGKAPRGKYTALKLVVAKQWVNSKNVNRRYGYDLAAFTVRNWKGKRIQARTGAQGINWGYKKRTYSMRLFGYPMVFLPSGKPTQRHRMYYCTGKTVGVRFHSNAPIGLGIKCTMGGGASGGPWIYGMNSKGWGRIVGVNSTHSTVNTYMYSPYHGKAAASVYKTVRKL</sequence>
<evidence type="ECO:0000256" key="1">
    <source>
        <dbReference type="ARBA" id="ARBA00022729"/>
    </source>
</evidence>
<reference evidence="3 4" key="1">
    <citation type="journal article" date="2011" name="Stand. Genomic Sci.">
        <title>Complete genome sequence of Thermomonospora curvata type strain (B9).</title>
        <authorList>
            <person name="Chertkov O."/>
            <person name="Sikorski J."/>
            <person name="Nolan M."/>
            <person name="Lapidus A."/>
            <person name="Lucas S."/>
            <person name="Del Rio T.G."/>
            <person name="Tice H."/>
            <person name="Cheng J.F."/>
            <person name="Goodwin L."/>
            <person name="Pitluck S."/>
            <person name="Liolios K."/>
            <person name="Ivanova N."/>
            <person name="Mavromatis K."/>
            <person name="Mikhailova N."/>
            <person name="Ovchinnikova G."/>
            <person name="Pati A."/>
            <person name="Chen A."/>
            <person name="Palaniappan K."/>
            <person name="Djao O.D."/>
            <person name="Land M."/>
            <person name="Hauser L."/>
            <person name="Chang Y.J."/>
            <person name="Jeffries C.D."/>
            <person name="Brettin T."/>
            <person name="Han C."/>
            <person name="Detter J.C."/>
            <person name="Rohde M."/>
            <person name="Goker M."/>
            <person name="Woyke T."/>
            <person name="Bristow J."/>
            <person name="Eisen J.A."/>
            <person name="Markowitz V."/>
            <person name="Hugenholtz P."/>
            <person name="Klenk H.P."/>
            <person name="Kyrpides N.C."/>
        </authorList>
    </citation>
    <scope>NUCLEOTIDE SEQUENCE [LARGE SCALE GENOMIC DNA]</scope>
    <source>
        <strain evidence="4">ATCC 19995 / DSM 43183 / JCM 3096 / KCTC 9072 / NBRC 15933 / NCIMB 10081 / Henssen B9</strain>
    </source>
</reference>
<evidence type="ECO:0008006" key="5">
    <source>
        <dbReference type="Google" id="ProtNLM"/>
    </source>
</evidence>
<dbReference type="RefSeq" id="WP_012851511.1">
    <property type="nucleotide sequence ID" value="NC_013510.1"/>
</dbReference>
<dbReference type="OrthoDB" id="5121599at2"/>
<keyword evidence="4" id="KW-1185">Reference proteome</keyword>
<dbReference type="PANTHER" id="PTHR15462">
    <property type="entry name" value="SERINE PROTEASE"/>
    <property type="match status" value="1"/>
</dbReference>
<feature type="chain" id="PRO_5003020581" description="Peptidase S1 domain-containing protein" evidence="2">
    <location>
        <begin position="28"/>
        <end position="365"/>
    </location>
</feature>
<dbReference type="InterPro" id="IPR043504">
    <property type="entry name" value="Peptidase_S1_PA_chymotrypsin"/>
</dbReference>
<protein>
    <recommendedName>
        <fullName evidence="5">Peptidase S1 domain-containing protein</fullName>
    </recommendedName>
</protein>